<dbReference type="GO" id="GO:0000981">
    <property type="term" value="F:DNA-binding transcription factor activity, RNA polymerase II-specific"/>
    <property type="evidence" value="ECO:0007669"/>
    <property type="project" value="InterPro"/>
</dbReference>
<dbReference type="SUPFAM" id="SSF57701">
    <property type="entry name" value="Zn2/Cys6 DNA-binding domain"/>
    <property type="match status" value="1"/>
</dbReference>
<feature type="compositionally biased region" description="Basic and acidic residues" evidence="2">
    <location>
        <begin position="129"/>
        <end position="140"/>
    </location>
</feature>
<dbReference type="InterPro" id="IPR021833">
    <property type="entry name" value="DUF3425"/>
</dbReference>
<feature type="region of interest" description="Disordered" evidence="2">
    <location>
        <begin position="129"/>
        <end position="148"/>
    </location>
</feature>
<dbReference type="Proteomes" id="UP000544095">
    <property type="component" value="Unassembled WGS sequence"/>
</dbReference>
<evidence type="ECO:0000313" key="5">
    <source>
        <dbReference type="Proteomes" id="UP000544095"/>
    </source>
</evidence>
<keyword evidence="5" id="KW-1185">Reference proteome</keyword>
<feature type="compositionally biased region" description="Low complexity" evidence="2">
    <location>
        <begin position="910"/>
        <end position="925"/>
    </location>
</feature>
<dbReference type="PANTHER" id="PTHR37012">
    <property type="entry name" value="B-ZIP TRANSCRIPTION FACTOR (EUROFUNG)-RELATED"/>
    <property type="match status" value="1"/>
</dbReference>
<dbReference type="Gene3D" id="4.10.240.10">
    <property type="entry name" value="Zn(2)-C6 fungal-type DNA-binding domain"/>
    <property type="match status" value="1"/>
</dbReference>
<dbReference type="InterPro" id="IPR001138">
    <property type="entry name" value="Zn2Cys6_DnaBD"/>
</dbReference>
<feature type="compositionally biased region" description="Low complexity" evidence="2">
    <location>
        <begin position="205"/>
        <end position="222"/>
    </location>
</feature>
<dbReference type="PROSITE" id="PS00463">
    <property type="entry name" value="ZN2_CY6_FUNGAL_1"/>
    <property type="match status" value="1"/>
</dbReference>
<protein>
    <submittedName>
        <fullName evidence="4">Nitrogen assimilation transcription factor nit-4</fullName>
    </submittedName>
</protein>
<evidence type="ECO:0000256" key="1">
    <source>
        <dbReference type="ARBA" id="ARBA00023242"/>
    </source>
</evidence>
<name>A0A8H5PQR5_9HYPO</name>
<comment type="caution">
    <text evidence="4">The sequence shown here is derived from an EMBL/GenBank/DDBJ whole genome shotgun (WGS) entry which is preliminary data.</text>
</comment>
<dbReference type="PANTHER" id="PTHR37012:SF2">
    <property type="entry name" value="BZIP DOMAIN-CONTAINING PROTEIN-RELATED"/>
    <property type="match status" value="1"/>
</dbReference>
<dbReference type="Pfam" id="PF00172">
    <property type="entry name" value="Zn_clus"/>
    <property type="match status" value="1"/>
</dbReference>
<dbReference type="AlphaFoldDB" id="A0A8H5PQR5"/>
<dbReference type="Pfam" id="PF11905">
    <property type="entry name" value="DUF3425"/>
    <property type="match status" value="1"/>
</dbReference>
<evidence type="ECO:0000256" key="2">
    <source>
        <dbReference type="SAM" id="MobiDB-lite"/>
    </source>
</evidence>
<dbReference type="InterPro" id="IPR036864">
    <property type="entry name" value="Zn2-C6_fun-type_DNA-bd_sf"/>
</dbReference>
<feature type="domain" description="Zn(2)-C6 fungal-type" evidence="3">
    <location>
        <begin position="38"/>
        <end position="68"/>
    </location>
</feature>
<sequence length="936" mass="105311">MALPYRLIRAAPVKQGTTPPKTLMERAISKRSGIIKSACWECRKRKAKCNGQKPVCGNCSKYNRQCVFDSDLRESRVKGLQQANQKLQDELAAAKLLMRQVANGSAQLRAAVSELLEEEDIQPSEITELLKNDERAHDKMDEEDSGRLLSTLGDPILRDVANGTSHFFPADDLDSISADSSSMKQQESSPGSGSCIVMESAAADPYTESSSTTSTPNYTSTEKLIDYTQPNPPSFTDSVVSMPFYPSQFPYSEPSIISTNPLVDELPTVIHQHDNERPIAHQTEHTSLFFQPLFNHDDYYLSTSITVPMPQETQVMNSGTSSVTNEYLESTHANFATELGSPTEEKLQDVELRTHPNCENNFGNLALSDSIRVNGYPRHIQDAQIRNIFVPSWAATTLNTELDPGDMSNAFGDIYQKATSLLEEGESASRVFGDHPNIAALYDQDQFDRSCLLSQWAARMVHSVKCQGYDFTCFASMNVFWYMMRWMIDPSPETYAAMPAWIRPTTNQLFTPHISMADFVLWPAFRDLVVQFPQLQERMAWLADMSMYIRCEWPYALEDALKTDPVDGTVDLVDLAKEHIWDLGFISFFSINDWSIWHEVACCPLQRMLAVSVLPAECLALFWSTPPCLRQSNFIRASNKMLRAPISSNSLARGQASMPIRGVSFGTNQPPDAIRQLIRRWLTDKEADDILSRFQKACIPNRQVFWSGMLREQAQQWADAHEFQTLTTALGPLLYRGDPSPQTQAPASYIHGASIIFAWFVSQGDLVTVLSHPPPLFFHPSGQTFYQLYEEPIIKGTMGNRAVGRIDIAHPFIESAIDFIYQIWPYDNSSLWKKTFGNLDIELPWRQTKTLKPTAQPLVKTTVLNKKQNVESSMENNIKNKKKKKQKRKVAVVEKGQAQLNAKQDQKKPATTAKAKGSKMGAKAKPTIKSVMKNVK</sequence>
<evidence type="ECO:0000313" key="4">
    <source>
        <dbReference type="EMBL" id="KAF5600593.1"/>
    </source>
</evidence>
<evidence type="ECO:0000259" key="3">
    <source>
        <dbReference type="PROSITE" id="PS50048"/>
    </source>
</evidence>
<proteinExistence type="predicted"/>
<feature type="region of interest" description="Disordered" evidence="2">
    <location>
        <begin position="873"/>
        <end position="936"/>
    </location>
</feature>
<feature type="region of interest" description="Disordered" evidence="2">
    <location>
        <begin position="203"/>
        <end position="232"/>
    </location>
</feature>
<feature type="compositionally biased region" description="Basic residues" evidence="2">
    <location>
        <begin position="879"/>
        <end position="890"/>
    </location>
</feature>
<dbReference type="PROSITE" id="PS50048">
    <property type="entry name" value="ZN2_CY6_FUNGAL_2"/>
    <property type="match status" value="1"/>
</dbReference>
<organism evidence="4 5">
    <name type="scientific">Fusarium pseudoanthophilum</name>
    <dbReference type="NCBI Taxonomy" id="48495"/>
    <lineage>
        <taxon>Eukaryota</taxon>
        <taxon>Fungi</taxon>
        <taxon>Dikarya</taxon>
        <taxon>Ascomycota</taxon>
        <taxon>Pezizomycotina</taxon>
        <taxon>Sordariomycetes</taxon>
        <taxon>Hypocreomycetidae</taxon>
        <taxon>Hypocreales</taxon>
        <taxon>Nectriaceae</taxon>
        <taxon>Fusarium</taxon>
        <taxon>Fusarium fujikuroi species complex</taxon>
    </lineage>
</organism>
<accession>A0A8H5PQR5</accession>
<dbReference type="EMBL" id="JAAOAR010000093">
    <property type="protein sequence ID" value="KAF5600593.1"/>
    <property type="molecule type" value="Genomic_DNA"/>
</dbReference>
<dbReference type="CDD" id="cd00067">
    <property type="entry name" value="GAL4"/>
    <property type="match status" value="1"/>
</dbReference>
<gene>
    <name evidence="4" type="ORF">FPANT_2256</name>
</gene>
<reference evidence="4 5" key="1">
    <citation type="submission" date="2020-05" db="EMBL/GenBank/DDBJ databases">
        <title>Identification and distribution of gene clusters putatively required for synthesis of sphingolipid metabolism inhibitors in phylogenetically diverse species of the filamentous fungus Fusarium.</title>
        <authorList>
            <person name="Kim H.-S."/>
            <person name="Busman M."/>
            <person name="Brown D.W."/>
            <person name="Divon H."/>
            <person name="Uhlig S."/>
            <person name="Proctor R.H."/>
        </authorList>
    </citation>
    <scope>NUCLEOTIDE SEQUENCE [LARGE SCALE GENOMIC DNA]</scope>
    <source>
        <strain evidence="4 5">NRRL 25211</strain>
    </source>
</reference>
<keyword evidence="1" id="KW-0539">Nucleus</keyword>
<dbReference type="SMART" id="SM00066">
    <property type="entry name" value="GAL4"/>
    <property type="match status" value="1"/>
</dbReference>
<dbReference type="GO" id="GO:0008270">
    <property type="term" value="F:zinc ion binding"/>
    <property type="evidence" value="ECO:0007669"/>
    <property type="project" value="InterPro"/>
</dbReference>